<protein>
    <submittedName>
        <fullName evidence="2">Uncharacterized protein</fullName>
    </submittedName>
</protein>
<reference evidence="2" key="2">
    <citation type="journal article" date="2023" name="Science">
        <title>Genomic signatures of disease resistance in endangered staghorn corals.</title>
        <authorList>
            <person name="Vollmer S.V."/>
            <person name="Selwyn J.D."/>
            <person name="Despard B.A."/>
            <person name="Roesel C.L."/>
        </authorList>
    </citation>
    <scope>NUCLEOTIDE SEQUENCE</scope>
    <source>
        <strain evidence="2">K2</strain>
    </source>
</reference>
<proteinExistence type="predicted"/>
<comment type="caution">
    <text evidence="2">The sequence shown here is derived from an EMBL/GenBank/DDBJ whole genome shotgun (WGS) entry which is preliminary data.</text>
</comment>
<dbReference type="Proteomes" id="UP001249851">
    <property type="component" value="Unassembled WGS sequence"/>
</dbReference>
<reference evidence="2" key="1">
    <citation type="journal article" date="2023" name="G3 (Bethesda)">
        <title>Whole genome assembly and annotation of the endangered Caribbean coral Acropora cervicornis.</title>
        <authorList>
            <person name="Selwyn J.D."/>
            <person name="Vollmer S.V."/>
        </authorList>
    </citation>
    <scope>NUCLEOTIDE SEQUENCE</scope>
    <source>
        <strain evidence="2">K2</strain>
    </source>
</reference>
<organism evidence="2 3">
    <name type="scientific">Acropora cervicornis</name>
    <name type="common">Staghorn coral</name>
    <dbReference type="NCBI Taxonomy" id="6130"/>
    <lineage>
        <taxon>Eukaryota</taxon>
        <taxon>Metazoa</taxon>
        <taxon>Cnidaria</taxon>
        <taxon>Anthozoa</taxon>
        <taxon>Hexacorallia</taxon>
        <taxon>Scleractinia</taxon>
        <taxon>Astrocoeniina</taxon>
        <taxon>Acroporidae</taxon>
        <taxon>Acropora</taxon>
    </lineage>
</organism>
<dbReference type="EMBL" id="JARQWQ010000059">
    <property type="protein sequence ID" value="KAK2555913.1"/>
    <property type="molecule type" value="Genomic_DNA"/>
</dbReference>
<evidence type="ECO:0000313" key="2">
    <source>
        <dbReference type="EMBL" id="KAK2555913.1"/>
    </source>
</evidence>
<dbReference type="AlphaFoldDB" id="A0AAD9Q7A0"/>
<gene>
    <name evidence="2" type="ORF">P5673_022182</name>
</gene>
<keyword evidence="3" id="KW-1185">Reference proteome</keyword>
<evidence type="ECO:0000313" key="3">
    <source>
        <dbReference type="Proteomes" id="UP001249851"/>
    </source>
</evidence>
<name>A0AAD9Q7A0_ACRCE</name>
<evidence type="ECO:0000256" key="1">
    <source>
        <dbReference type="SAM" id="MobiDB-lite"/>
    </source>
</evidence>
<sequence>MVTRRGKAAEGFRGIRKPRKKEEDFDQIFKGLTGNFKSKKGQLKQNRRKSKSRKRKRFENHVQRVYHICVANSLAKELPNCLRYPPSMTIPEACINIEDVAALLLQRDAASIAHLLQSSYFSNAAGSRLITNLKPEVRNRMYCFLHPEDYSSNVGEEE</sequence>
<accession>A0AAD9Q7A0</accession>
<feature type="region of interest" description="Disordered" evidence="1">
    <location>
        <begin position="38"/>
        <end position="57"/>
    </location>
</feature>